<protein>
    <recommendedName>
        <fullName evidence="5">DUF4197 domain-containing protein</fullName>
    </recommendedName>
</protein>
<proteinExistence type="predicted"/>
<comment type="caution">
    <text evidence="3">The sequence shown here is derived from an EMBL/GenBank/DDBJ whole genome shotgun (WGS) entry which is preliminary data.</text>
</comment>
<gene>
    <name evidence="3" type="ORF">DGD08_06125</name>
</gene>
<dbReference type="AlphaFoldDB" id="A0A3D4V7G8"/>
<feature type="region of interest" description="Disordered" evidence="1">
    <location>
        <begin position="182"/>
        <end position="207"/>
    </location>
</feature>
<dbReference type="EMBL" id="DPIY01000006">
    <property type="protein sequence ID" value="HCT56774.1"/>
    <property type="molecule type" value="Genomic_DNA"/>
</dbReference>
<accession>A0A3D4V7G8</accession>
<evidence type="ECO:0000313" key="4">
    <source>
        <dbReference type="Proteomes" id="UP000264071"/>
    </source>
</evidence>
<evidence type="ECO:0000256" key="2">
    <source>
        <dbReference type="SAM" id="SignalP"/>
    </source>
</evidence>
<feature type="chain" id="PRO_5017634731" description="DUF4197 domain-containing protein" evidence="2">
    <location>
        <begin position="26"/>
        <end position="207"/>
    </location>
</feature>
<dbReference type="Proteomes" id="UP000264071">
    <property type="component" value="Unassembled WGS sequence"/>
</dbReference>
<reference evidence="3 4" key="1">
    <citation type="journal article" date="2018" name="Nat. Biotechnol.">
        <title>A standardized bacterial taxonomy based on genome phylogeny substantially revises the tree of life.</title>
        <authorList>
            <person name="Parks D.H."/>
            <person name="Chuvochina M."/>
            <person name="Waite D.W."/>
            <person name="Rinke C."/>
            <person name="Skarshewski A."/>
            <person name="Chaumeil P.A."/>
            <person name="Hugenholtz P."/>
        </authorList>
    </citation>
    <scope>NUCLEOTIDE SEQUENCE [LARGE SCALE GENOMIC DNA]</scope>
    <source>
        <strain evidence="3">UBA8844</strain>
    </source>
</reference>
<evidence type="ECO:0000256" key="1">
    <source>
        <dbReference type="SAM" id="MobiDB-lite"/>
    </source>
</evidence>
<organism evidence="3 4">
    <name type="scientific">Gemmatimonas aurantiaca</name>
    <dbReference type="NCBI Taxonomy" id="173480"/>
    <lineage>
        <taxon>Bacteria</taxon>
        <taxon>Pseudomonadati</taxon>
        <taxon>Gemmatimonadota</taxon>
        <taxon>Gemmatimonadia</taxon>
        <taxon>Gemmatimonadales</taxon>
        <taxon>Gemmatimonadaceae</taxon>
        <taxon>Gemmatimonas</taxon>
    </lineage>
</organism>
<feature type="signal peptide" evidence="2">
    <location>
        <begin position="1"/>
        <end position="25"/>
    </location>
</feature>
<keyword evidence="2" id="KW-0732">Signal</keyword>
<sequence length="207" mass="21794">MIDRASTACVAVGIALLMAAGPLEAQSPSSGRMSALTRTTIDRLVDSLTVERLPGDAIRDKVAEGVLKGADDARILAAVRSLASRLREGRQLLGATASDDELKAAASVLFAGVEPAAIARLVDTQRRRGVASLTMPLTIVAELALRNVPIDLAVSSVESLLRRGARDGELSAFRNTIERDLQQGRTPRDAVSAGMRSTLNGLGRTPE</sequence>
<evidence type="ECO:0008006" key="5">
    <source>
        <dbReference type="Google" id="ProtNLM"/>
    </source>
</evidence>
<evidence type="ECO:0000313" key="3">
    <source>
        <dbReference type="EMBL" id="HCT56774.1"/>
    </source>
</evidence>
<name>A0A3D4V7G8_9BACT</name>